<dbReference type="Pfam" id="PF11390">
    <property type="entry name" value="FdsD"/>
    <property type="match status" value="1"/>
</dbReference>
<comment type="caution">
    <text evidence="1">The sequence shown here is derived from an EMBL/GenBank/DDBJ whole genome shotgun (WGS) entry which is preliminary data.</text>
</comment>
<protein>
    <submittedName>
        <fullName evidence="1">Formate dehydrogenase</fullName>
    </submittedName>
</protein>
<gene>
    <name evidence="1" type="ORF">GQE99_17110</name>
</gene>
<proteinExistence type="predicted"/>
<dbReference type="EMBL" id="WTUX01000019">
    <property type="protein sequence ID" value="MZR14743.1"/>
    <property type="molecule type" value="Genomic_DNA"/>
</dbReference>
<organism evidence="1 2">
    <name type="scientific">Maritimibacter harenae</name>
    <dbReference type="NCBI Taxonomy" id="2606218"/>
    <lineage>
        <taxon>Bacteria</taxon>
        <taxon>Pseudomonadati</taxon>
        <taxon>Pseudomonadota</taxon>
        <taxon>Alphaproteobacteria</taxon>
        <taxon>Rhodobacterales</taxon>
        <taxon>Roseobacteraceae</taxon>
        <taxon>Maritimibacter</taxon>
    </lineage>
</organism>
<reference evidence="1 2" key="1">
    <citation type="submission" date="2019-12" db="EMBL/GenBank/DDBJ databases">
        <title>Maritimibacter sp. nov. sp. isolated from sea sand.</title>
        <authorList>
            <person name="Kim J."/>
            <person name="Jeong S.E."/>
            <person name="Jung H.S."/>
            <person name="Jeon C.O."/>
        </authorList>
    </citation>
    <scope>NUCLEOTIDE SEQUENCE [LARGE SCALE GENOMIC DNA]</scope>
    <source>
        <strain evidence="1 2">DP07</strain>
    </source>
</reference>
<dbReference type="InterPro" id="IPR021074">
    <property type="entry name" value="Formate_DH_dsu"/>
</dbReference>
<dbReference type="Proteomes" id="UP000467322">
    <property type="component" value="Unassembled WGS sequence"/>
</dbReference>
<sequence>MSPEKMVTMANQIATFFETQPGEDQLGRFADHINDFWEPRMRRQLLDYIAAGGEGLKPMVTDAADRIAEPAE</sequence>
<dbReference type="RefSeq" id="WP_161352844.1">
    <property type="nucleotide sequence ID" value="NZ_WTUX01000019.1"/>
</dbReference>
<evidence type="ECO:0000313" key="2">
    <source>
        <dbReference type="Proteomes" id="UP000467322"/>
    </source>
</evidence>
<evidence type="ECO:0000313" key="1">
    <source>
        <dbReference type="EMBL" id="MZR14743.1"/>
    </source>
</evidence>
<dbReference type="AlphaFoldDB" id="A0A845MA22"/>
<keyword evidence="2" id="KW-1185">Reference proteome</keyword>
<accession>A0A845MA22</accession>
<name>A0A845MA22_9RHOB</name>